<reference evidence="5" key="1">
    <citation type="journal article" date="2020" name="mSystems">
        <title>Genome- and Community-Level Interaction Insights into Carbon Utilization and Element Cycling Functions of Hydrothermarchaeota in Hydrothermal Sediment.</title>
        <authorList>
            <person name="Zhou Z."/>
            <person name="Liu Y."/>
            <person name="Xu W."/>
            <person name="Pan J."/>
            <person name="Luo Z.H."/>
            <person name="Li M."/>
        </authorList>
    </citation>
    <scope>NUCLEOTIDE SEQUENCE [LARGE SCALE GENOMIC DNA]</scope>
    <source>
        <strain evidence="5">HyVt-527</strain>
    </source>
</reference>
<gene>
    <name evidence="5" type="ORF">ENJ89_01390</name>
</gene>
<organism evidence="5">
    <name type="scientific">Caldithrix abyssi</name>
    <dbReference type="NCBI Taxonomy" id="187145"/>
    <lineage>
        <taxon>Bacteria</taxon>
        <taxon>Pseudomonadati</taxon>
        <taxon>Calditrichota</taxon>
        <taxon>Calditrichia</taxon>
        <taxon>Calditrichales</taxon>
        <taxon>Calditrichaceae</taxon>
        <taxon>Caldithrix</taxon>
    </lineage>
</organism>
<dbReference type="GO" id="GO:0005829">
    <property type="term" value="C:cytosol"/>
    <property type="evidence" value="ECO:0007669"/>
    <property type="project" value="TreeGrafter"/>
</dbReference>
<evidence type="ECO:0000256" key="1">
    <source>
        <dbReference type="ARBA" id="ARBA00022450"/>
    </source>
</evidence>
<dbReference type="InterPro" id="IPR010071">
    <property type="entry name" value="AA_adenyl_dom"/>
</dbReference>
<feature type="non-terminal residue" evidence="5">
    <location>
        <position position="1"/>
    </location>
</feature>
<dbReference type="GO" id="GO:0031177">
    <property type="term" value="F:phosphopantetheine binding"/>
    <property type="evidence" value="ECO:0007669"/>
    <property type="project" value="TreeGrafter"/>
</dbReference>
<dbReference type="Gene3D" id="2.30.38.10">
    <property type="entry name" value="Luciferase, Domain 3"/>
    <property type="match status" value="1"/>
</dbReference>
<dbReference type="CDD" id="cd05930">
    <property type="entry name" value="A_NRPS"/>
    <property type="match status" value="1"/>
</dbReference>
<feature type="domain" description="AMP-binding enzyme C-terminal" evidence="4">
    <location>
        <begin position="445"/>
        <end position="518"/>
    </location>
</feature>
<dbReference type="InterPro" id="IPR000873">
    <property type="entry name" value="AMP-dep_synth/lig_dom"/>
</dbReference>
<dbReference type="InterPro" id="IPR025110">
    <property type="entry name" value="AMP-bd_C"/>
</dbReference>
<sequence>AVTEDPDRPVDLIDYLSADERQQILYGWNQTAAPFDRDLTVVQKFTQWVESQPEATAVEHNDVKLSYRELDSKANQLAHFLRAQGVGADDLIGICLERSPEMMIGILGALKAGAAFVPLDPAYPKERLGYMIQDSGLKWLLTQEAVKPILQDFEVPKLALDAEWSKVAEQPAELPPQTITPQNLAYVIYTSGSTGRPKGTMLAHQGLLNLSNEQRKAFNITPQSRILQFASLSFDASVWETVMALLNGAALILVDRTILASGDLLTQKIKEAKITTVTLPPSVLAVFPEVDLPDLKTIVTAGEKCPADLVKKWQPGRQFVNAYGPTETTVCASMYETNAEEDRDPPIGRPIGNFELYILDRHLLPVPVGVAGELCVGGVGLARGYLNRPDLTAEKFIPDPFSNRLGDRLYRTGDLVRWLPDGNIQFLGRIDQQVKVRGFRIELGEIEAVLREIPGIKDVIVMAREDVPGGKRLVAYVVASPQPTVQELRQKLGAELPDYMVPSAFVFLDAMPLTPNGKIDRKALPKPELDRSMAQAEYVAPRDETEEKLCAIVAELLHL</sequence>
<keyword evidence="2" id="KW-0597">Phosphoprotein</keyword>
<evidence type="ECO:0000313" key="5">
    <source>
        <dbReference type="EMBL" id="HHJ51821.1"/>
    </source>
</evidence>
<evidence type="ECO:0000259" key="3">
    <source>
        <dbReference type="Pfam" id="PF00501"/>
    </source>
</evidence>
<dbReference type="PANTHER" id="PTHR45527:SF1">
    <property type="entry name" value="FATTY ACID SYNTHASE"/>
    <property type="match status" value="1"/>
</dbReference>
<dbReference type="FunFam" id="3.30.300.30:FF:000010">
    <property type="entry name" value="Enterobactin synthetase component F"/>
    <property type="match status" value="1"/>
</dbReference>
<protein>
    <submittedName>
        <fullName evidence="5">Amino acid adenylation domain-containing protein</fullName>
    </submittedName>
</protein>
<dbReference type="EMBL" id="DROD01000099">
    <property type="protein sequence ID" value="HHJ51821.1"/>
    <property type="molecule type" value="Genomic_DNA"/>
</dbReference>
<proteinExistence type="predicted"/>
<evidence type="ECO:0000256" key="2">
    <source>
        <dbReference type="ARBA" id="ARBA00022553"/>
    </source>
</evidence>
<dbReference type="FunFam" id="3.40.50.980:FF:000001">
    <property type="entry name" value="Non-ribosomal peptide synthetase"/>
    <property type="match status" value="1"/>
</dbReference>
<dbReference type="PROSITE" id="PS00455">
    <property type="entry name" value="AMP_BINDING"/>
    <property type="match status" value="1"/>
</dbReference>
<dbReference type="InterPro" id="IPR020845">
    <property type="entry name" value="AMP-binding_CS"/>
</dbReference>
<dbReference type="NCBIfam" id="TIGR01733">
    <property type="entry name" value="AA-adenyl-dom"/>
    <property type="match status" value="1"/>
</dbReference>
<dbReference type="Pfam" id="PF13193">
    <property type="entry name" value="AMP-binding_C"/>
    <property type="match status" value="1"/>
</dbReference>
<dbReference type="PANTHER" id="PTHR45527">
    <property type="entry name" value="NONRIBOSOMAL PEPTIDE SYNTHETASE"/>
    <property type="match status" value="1"/>
</dbReference>
<name>A0A7V5PMI8_CALAY</name>
<feature type="non-terminal residue" evidence="5">
    <location>
        <position position="559"/>
    </location>
</feature>
<dbReference type="AlphaFoldDB" id="A0A7V5PMI8"/>
<dbReference type="GO" id="GO:0044550">
    <property type="term" value="P:secondary metabolite biosynthetic process"/>
    <property type="evidence" value="ECO:0007669"/>
    <property type="project" value="UniProtKB-ARBA"/>
</dbReference>
<dbReference type="FunFam" id="2.30.38.10:FF:000001">
    <property type="entry name" value="Non-ribosomal peptide synthetase PvdI"/>
    <property type="match status" value="1"/>
</dbReference>
<feature type="domain" description="AMP-dependent synthetase/ligase" evidence="3">
    <location>
        <begin position="45"/>
        <end position="386"/>
    </location>
</feature>
<accession>A0A7V5PMI8</accession>
<dbReference type="Proteomes" id="UP000886124">
    <property type="component" value="Unassembled WGS sequence"/>
</dbReference>
<dbReference type="FunFam" id="3.40.50.12780:FF:000012">
    <property type="entry name" value="Non-ribosomal peptide synthetase"/>
    <property type="match status" value="1"/>
</dbReference>
<keyword evidence="1" id="KW-0596">Phosphopantetheine</keyword>
<dbReference type="Pfam" id="PF00501">
    <property type="entry name" value="AMP-binding"/>
    <property type="match status" value="1"/>
</dbReference>
<dbReference type="Gene3D" id="3.30.300.30">
    <property type="match status" value="1"/>
</dbReference>
<dbReference type="InterPro" id="IPR045851">
    <property type="entry name" value="AMP-bd_C_sf"/>
</dbReference>
<dbReference type="GO" id="GO:0043041">
    <property type="term" value="P:amino acid activation for nonribosomal peptide biosynthetic process"/>
    <property type="evidence" value="ECO:0007669"/>
    <property type="project" value="TreeGrafter"/>
</dbReference>
<evidence type="ECO:0000259" key="4">
    <source>
        <dbReference type="Pfam" id="PF13193"/>
    </source>
</evidence>
<dbReference type="SUPFAM" id="SSF56801">
    <property type="entry name" value="Acetyl-CoA synthetase-like"/>
    <property type="match status" value="1"/>
</dbReference>
<dbReference type="Gene3D" id="3.40.50.980">
    <property type="match status" value="2"/>
</dbReference>
<comment type="caution">
    <text evidence="5">The sequence shown here is derived from an EMBL/GenBank/DDBJ whole genome shotgun (WGS) entry which is preliminary data.</text>
</comment>